<organism evidence="1 2">
    <name type="scientific">Halopenitus malekzadehii</name>
    <dbReference type="NCBI Taxonomy" id="1267564"/>
    <lineage>
        <taxon>Archaea</taxon>
        <taxon>Methanobacteriati</taxon>
        <taxon>Methanobacteriota</taxon>
        <taxon>Stenosarchaea group</taxon>
        <taxon>Halobacteria</taxon>
        <taxon>Halobacteriales</taxon>
        <taxon>Haloferacaceae</taxon>
        <taxon>Halopenitus</taxon>
    </lineage>
</organism>
<keyword evidence="2" id="KW-1185">Reference proteome</keyword>
<dbReference type="RefSeq" id="WP_092817307.1">
    <property type="nucleotide sequence ID" value="NZ_FNWU01000007.1"/>
</dbReference>
<dbReference type="AlphaFoldDB" id="A0A1H6JBL7"/>
<evidence type="ECO:0000313" key="2">
    <source>
        <dbReference type="Proteomes" id="UP000199215"/>
    </source>
</evidence>
<proteinExistence type="predicted"/>
<dbReference type="Proteomes" id="UP000199215">
    <property type="component" value="Unassembled WGS sequence"/>
</dbReference>
<dbReference type="EMBL" id="FNWU01000007">
    <property type="protein sequence ID" value="SEH56389.1"/>
    <property type="molecule type" value="Genomic_DNA"/>
</dbReference>
<dbReference type="OrthoDB" id="241625at2157"/>
<evidence type="ECO:0000313" key="1">
    <source>
        <dbReference type="EMBL" id="SEH56389.1"/>
    </source>
</evidence>
<sequence length="279" mass="31603">MSSSEGYLLNAIQTPGPLLPVYRSISHGSETKSHIKSDTQIDSGLDSILDGLRLLRMIGKEEEAYYARDYEWDVGDERWNFRLTALHNLAQECQPSDWGKQASVLLNYKYLLDKDIQHFENNEEQVYSDIDDWYAEINYRPQSQQGLIVHNDNKFANWTRLVHFLGLVHKVSGREHTVYPDPTLIRHSLELAAEDRGINIDGTPGIVIGQYLRWLRENLIYVEMTSDGVIPEGIARILFELIRDGEIRATEYGDAGAVGLGGIPPYDGIDGEANAIKLI</sequence>
<name>A0A1H6JBL7_9EURY</name>
<protein>
    <submittedName>
        <fullName evidence="1">Uncharacterized protein</fullName>
    </submittedName>
</protein>
<dbReference type="STRING" id="1267564.SAMN05192561_10773"/>
<reference evidence="1 2" key="1">
    <citation type="submission" date="2016-10" db="EMBL/GenBank/DDBJ databases">
        <authorList>
            <person name="de Groot N.N."/>
        </authorList>
    </citation>
    <scope>NUCLEOTIDE SEQUENCE [LARGE SCALE GENOMIC DNA]</scope>
    <source>
        <strain evidence="1 2">IBRC-M10418</strain>
    </source>
</reference>
<accession>A0A1H6JBL7</accession>
<gene>
    <name evidence="1" type="ORF">SAMN05192561_10773</name>
</gene>